<organism evidence="1 2">
    <name type="scientific">Eumeta variegata</name>
    <name type="common">Bagworm moth</name>
    <name type="synonym">Eumeta japonica</name>
    <dbReference type="NCBI Taxonomy" id="151549"/>
    <lineage>
        <taxon>Eukaryota</taxon>
        <taxon>Metazoa</taxon>
        <taxon>Ecdysozoa</taxon>
        <taxon>Arthropoda</taxon>
        <taxon>Hexapoda</taxon>
        <taxon>Insecta</taxon>
        <taxon>Pterygota</taxon>
        <taxon>Neoptera</taxon>
        <taxon>Endopterygota</taxon>
        <taxon>Lepidoptera</taxon>
        <taxon>Glossata</taxon>
        <taxon>Ditrysia</taxon>
        <taxon>Tineoidea</taxon>
        <taxon>Psychidae</taxon>
        <taxon>Oiketicinae</taxon>
        <taxon>Eumeta</taxon>
    </lineage>
</organism>
<comment type="caution">
    <text evidence="1">The sequence shown here is derived from an EMBL/GenBank/DDBJ whole genome shotgun (WGS) entry which is preliminary data.</text>
</comment>
<dbReference type="EMBL" id="BGZK01001463">
    <property type="protein sequence ID" value="GBP80439.1"/>
    <property type="molecule type" value="Genomic_DNA"/>
</dbReference>
<evidence type="ECO:0000313" key="1">
    <source>
        <dbReference type="EMBL" id="GBP80439.1"/>
    </source>
</evidence>
<accession>A0A4C1Z0Q3</accession>
<proteinExistence type="predicted"/>
<dbReference type="AlphaFoldDB" id="A0A4C1Z0Q3"/>
<evidence type="ECO:0000313" key="2">
    <source>
        <dbReference type="Proteomes" id="UP000299102"/>
    </source>
</evidence>
<dbReference type="OrthoDB" id="271862at2759"/>
<dbReference type="Proteomes" id="UP000299102">
    <property type="component" value="Unassembled WGS sequence"/>
</dbReference>
<sequence>MALLANKTHLSEFKLGEKDAQSEASESGTSNSVTSAEDLQKLAIILGLSNPEDVYQERFRVDRRRLENMLADPHVRVAGRPEDVRLARESIMQVLDTRMALISSGKFDGLQRLKGISGAIEYSICATLQCICLLHFMWSLQSACGFAYSTWLLRF</sequence>
<reference evidence="1 2" key="1">
    <citation type="journal article" date="2019" name="Commun. Biol.">
        <title>The bagworm genome reveals a unique fibroin gene that provides high tensile strength.</title>
        <authorList>
            <person name="Kono N."/>
            <person name="Nakamura H."/>
            <person name="Ohtoshi R."/>
            <person name="Tomita M."/>
            <person name="Numata K."/>
            <person name="Arakawa K."/>
        </authorList>
    </citation>
    <scope>NUCLEOTIDE SEQUENCE [LARGE SCALE GENOMIC DNA]</scope>
</reference>
<gene>
    <name evidence="1" type="ORF">EVAR_53280_1</name>
</gene>
<keyword evidence="2" id="KW-1185">Reference proteome</keyword>
<dbReference type="STRING" id="151549.A0A4C1Z0Q3"/>
<protein>
    <submittedName>
        <fullName evidence="1">Uncharacterized protein</fullName>
    </submittedName>
</protein>
<name>A0A4C1Z0Q3_EUMVA</name>